<gene>
    <name evidence="1" type="ORF">F3F73_06125</name>
</gene>
<protein>
    <submittedName>
        <fullName evidence="1">Uncharacterized protein</fullName>
    </submittedName>
</protein>
<reference evidence="1 2" key="1">
    <citation type="journal article" date="2019" name="Nat. Med.">
        <title>A library of human gut bacterial isolates paired with longitudinal multiomics data enables mechanistic microbiome research.</title>
        <authorList>
            <person name="Poyet M."/>
            <person name="Groussin M."/>
            <person name="Gibbons S.M."/>
            <person name="Avila-Pacheco J."/>
            <person name="Jiang X."/>
            <person name="Kearney S.M."/>
            <person name="Perrotta A.R."/>
            <person name="Berdy B."/>
            <person name="Zhao S."/>
            <person name="Lieberman T.D."/>
            <person name="Swanson P.K."/>
            <person name="Smith M."/>
            <person name="Roesemann S."/>
            <person name="Alexander J.E."/>
            <person name="Rich S.A."/>
            <person name="Livny J."/>
            <person name="Vlamakis H."/>
            <person name="Clish C."/>
            <person name="Bullock K."/>
            <person name="Deik A."/>
            <person name="Scott J."/>
            <person name="Pierce K.A."/>
            <person name="Xavier R.J."/>
            <person name="Alm E.J."/>
        </authorList>
    </citation>
    <scope>NUCLEOTIDE SEQUENCE [LARGE SCALE GENOMIC DNA]</scope>
    <source>
        <strain evidence="1 2">BIOML-A10</strain>
    </source>
</reference>
<accession>A0A7J4XLY5</accession>
<dbReference type="EMBL" id="VWMK01000004">
    <property type="protein sequence ID" value="KAA3767968.1"/>
    <property type="molecule type" value="Genomic_DNA"/>
</dbReference>
<dbReference type="RefSeq" id="WP_130058374.1">
    <property type="nucleotide sequence ID" value="NZ_RCXT01000003.1"/>
</dbReference>
<organism evidence="1 2">
    <name type="scientific">Bacteroides salyersiae</name>
    <dbReference type="NCBI Taxonomy" id="291644"/>
    <lineage>
        <taxon>Bacteria</taxon>
        <taxon>Pseudomonadati</taxon>
        <taxon>Bacteroidota</taxon>
        <taxon>Bacteroidia</taxon>
        <taxon>Bacteroidales</taxon>
        <taxon>Bacteroidaceae</taxon>
        <taxon>Bacteroides</taxon>
    </lineage>
</organism>
<evidence type="ECO:0000313" key="2">
    <source>
        <dbReference type="Proteomes" id="UP000422221"/>
    </source>
</evidence>
<sequence>MDYVLSDEELRQTMPRNEHDKICKEYQEQITSLKTTADELQTQYILQSGKFDKHSETGELTSLLESMQKNAKRLLLSLLDKQGGAINDVDRSIYYRDSKGEICEALMECIVSCGVITIEGGRRTHIDKLLPDILYGLLNMLHDDFSQESETNK</sequence>
<proteinExistence type="predicted"/>
<dbReference type="AlphaFoldDB" id="A0A7J4XLY5"/>
<name>A0A7J4XLY5_9BACE</name>
<dbReference type="Proteomes" id="UP000422221">
    <property type="component" value="Unassembled WGS sequence"/>
</dbReference>
<comment type="caution">
    <text evidence="1">The sequence shown here is derived from an EMBL/GenBank/DDBJ whole genome shotgun (WGS) entry which is preliminary data.</text>
</comment>
<evidence type="ECO:0000313" key="1">
    <source>
        <dbReference type="EMBL" id="KAA3767968.1"/>
    </source>
</evidence>